<dbReference type="InterPro" id="IPR003856">
    <property type="entry name" value="LPS_length_determ_N"/>
</dbReference>
<dbReference type="OrthoDB" id="745212at2"/>
<keyword evidence="5 6" id="KW-0472">Membrane</keyword>
<evidence type="ECO:0000256" key="1">
    <source>
        <dbReference type="ARBA" id="ARBA00004651"/>
    </source>
</evidence>
<keyword evidence="3 6" id="KW-0812">Transmembrane</keyword>
<name>A0A1M5PPP3_9SPHI</name>
<dbReference type="Pfam" id="PF02706">
    <property type="entry name" value="Wzz"/>
    <property type="match status" value="1"/>
</dbReference>
<dbReference type="PANTHER" id="PTHR32309:SF13">
    <property type="entry name" value="FERRIC ENTEROBACTIN TRANSPORT PROTEIN FEPE"/>
    <property type="match status" value="1"/>
</dbReference>
<evidence type="ECO:0000259" key="7">
    <source>
        <dbReference type="Pfam" id="PF02706"/>
    </source>
</evidence>
<dbReference type="AlphaFoldDB" id="A0A1M5PPP3"/>
<dbReference type="EMBL" id="FQUQ01000010">
    <property type="protein sequence ID" value="SHH03681.1"/>
    <property type="molecule type" value="Genomic_DNA"/>
</dbReference>
<dbReference type="GO" id="GO:0005886">
    <property type="term" value="C:plasma membrane"/>
    <property type="evidence" value="ECO:0007669"/>
    <property type="project" value="UniProtKB-SubCell"/>
</dbReference>
<keyword evidence="4 6" id="KW-1133">Transmembrane helix</keyword>
<keyword evidence="2" id="KW-1003">Cell membrane</keyword>
<feature type="domain" description="Polysaccharide chain length determinant N-terminal" evidence="7">
    <location>
        <begin position="26"/>
        <end position="120"/>
    </location>
</feature>
<evidence type="ECO:0000313" key="9">
    <source>
        <dbReference type="Proteomes" id="UP000184287"/>
    </source>
</evidence>
<gene>
    <name evidence="8" type="ORF">SAMN04488522_11037</name>
</gene>
<protein>
    <submittedName>
        <fullName evidence="8">Chain length determinant protein</fullName>
    </submittedName>
</protein>
<evidence type="ECO:0000256" key="5">
    <source>
        <dbReference type="ARBA" id="ARBA00023136"/>
    </source>
</evidence>
<dbReference type="PANTHER" id="PTHR32309">
    <property type="entry name" value="TYROSINE-PROTEIN KINASE"/>
    <property type="match status" value="1"/>
</dbReference>
<dbReference type="InterPro" id="IPR050445">
    <property type="entry name" value="Bact_polysacc_biosynth/exp"/>
</dbReference>
<dbReference type="RefSeq" id="WP_073238995.1">
    <property type="nucleotide sequence ID" value="NZ_FQUQ01000010.1"/>
</dbReference>
<dbReference type="GO" id="GO:0004713">
    <property type="term" value="F:protein tyrosine kinase activity"/>
    <property type="evidence" value="ECO:0007669"/>
    <property type="project" value="TreeGrafter"/>
</dbReference>
<evidence type="ECO:0000313" key="8">
    <source>
        <dbReference type="EMBL" id="SHH03681.1"/>
    </source>
</evidence>
<evidence type="ECO:0000256" key="3">
    <source>
        <dbReference type="ARBA" id="ARBA00022692"/>
    </source>
</evidence>
<sequence length="363" mass="40163">MTTESLNHNLKEENEGISLREIILKIRDLYRYLLVNWIKIILAILLGAAIGLVYTYLKKTTYTAASTFVLEDGGGSGGGLGQYAGIASMVGIDVGAGGGGIFQGDNIIELYKSRTMIEETLLSPSKRDSNILLIDSYINFNHLRDRWKNKPDLSAIQFKVSAGSRFSRLQDSILGDVVNNINKYYLSVAKLDKKLSIIKVIVSAPNESFAKDFNDQIVKNVNDFYVRTKTKKSMENVAILQQKTDSVRGVMNGAIYSAAVVADATPNLNPTRQVQRSVPIQRSQFSIETNKTVLGELVKNLELSKISLRKETPLIQIVDEPIFPLDNDKPSRVKFIVLGGMAFGLLAAIYLLLAKAIKDLLKD</sequence>
<feature type="transmembrane region" description="Helical" evidence="6">
    <location>
        <begin position="37"/>
        <end position="57"/>
    </location>
</feature>
<evidence type="ECO:0000256" key="2">
    <source>
        <dbReference type="ARBA" id="ARBA00022475"/>
    </source>
</evidence>
<dbReference type="STRING" id="288992.SAMN04488522_11037"/>
<reference evidence="9" key="1">
    <citation type="submission" date="2016-11" db="EMBL/GenBank/DDBJ databases">
        <authorList>
            <person name="Varghese N."/>
            <person name="Submissions S."/>
        </authorList>
    </citation>
    <scope>NUCLEOTIDE SEQUENCE [LARGE SCALE GENOMIC DNA]</scope>
    <source>
        <strain evidence="9">DSM 16990</strain>
    </source>
</reference>
<accession>A0A1M5PPP3</accession>
<dbReference type="Proteomes" id="UP000184287">
    <property type="component" value="Unassembled WGS sequence"/>
</dbReference>
<proteinExistence type="predicted"/>
<evidence type="ECO:0000256" key="4">
    <source>
        <dbReference type="ARBA" id="ARBA00022989"/>
    </source>
</evidence>
<evidence type="ECO:0000256" key="6">
    <source>
        <dbReference type="SAM" id="Phobius"/>
    </source>
</evidence>
<keyword evidence="9" id="KW-1185">Reference proteome</keyword>
<feature type="transmembrane region" description="Helical" evidence="6">
    <location>
        <begin position="335"/>
        <end position="353"/>
    </location>
</feature>
<organism evidence="8 9">
    <name type="scientific">Pedobacter caeni</name>
    <dbReference type="NCBI Taxonomy" id="288992"/>
    <lineage>
        <taxon>Bacteria</taxon>
        <taxon>Pseudomonadati</taxon>
        <taxon>Bacteroidota</taxon>
        <taxon>Sphingobacteriia</taxon>
        <taxon>Sphingobacteriales</taxon>
        <taxon>Sphingobacteriaceae</taxon>
        <taxon>Pedobacter</taxon>
    </lineage>
</organism>
<comment type="subcellular location">
    <subcellularLocation>
        <location evidence="1">Cell membrane</location>
        <topology evidence="1">Multi-pass membrane protein</topology>
    </subcellularLocation>
</comment>